<reference evidence="13" key="1">
    <citation type="submission" date="2005-10" db="EMBL/GenBank/DDBJ databases">
        <authorList>
            <person name="Loftus B.J."/>
            <person name="Nene V.M."/>
            <person name="Hannick L.I."/>
            <person name="Bidwell S."/>
            <person name="Haas B."/>
            <person name="Amedeo P."/>
            <person name="Orvis J."/>
            <person name="Wortman J.R."/>
            <person name="White O.R."/>
            <person name="Salzberg S."/>
            <person name="Shumway M."/>
            <person name="Koo H."/>
            <person name="Zhao Y."/>
            <person name="Holmes M."/>
            <person name="Miller J."/>
            <person name="Schatz M."/>
            <person name="Pop M."/>
            <person name="Pai G."/>
            <person name="Utterback T."/>
            <person name="Rogers Y.-H."/>
            <person name="Kravitz S."/>
            <person name="Fraser C.M."/>
        </authorList>
    </citation>
    <scope>NUCLEOTIDE SEQUENCE</scope>
    <source>
        <strain evidence="13">Liverpool</strain>
    </source>
</reference>
<dbReference type="OrthoDB" id="348005at2759"/>
<dbReference type="CDD" id="cd06469">
    <property type="entry name" value="p23_DYX1C1_like"/>
    <property type="match status" value="1"/>
</dbReference>
<feature type="region of interest" description="Disordered" evidence="11">
    <location>
        <begin position="114"/>
        <end position="134"/>
    </location>
</feature>
<evidence type="ECO:0000256" key="4">
    <source>
        <dbReference type="ARBA" id="ARBA00022737"/>
    </source>
</evidence>
<evidence type="ECO:0000256" key="6">
    <source>
        <dbReference type="ARBA" id="ARBA00022902"/>
    </source>
</evidence>
<evidence type="ECO:0000256" key="8">
    <source>
        <dbReference type="ARBA" id="ARBA00023273"/>
    </source>
</evidence>
<dbReference type="AlphaFoldDB" id="A0A1S4EVA7"/>
<dbReference type="InterPro" id="IPR019734">
    <property type="entry name" value="TPR_rpt"/>
</dbReference>
<accession>A0A1S4EVA7</accession>
<dbReference type="InterPro" id="IPR037894">
    <property type="entry name" value="CS_DYX1C1"/>
</dbReference>
<dbReference type="KEGG" id="aag:5572025"/>
<keyword evidence="3" id="KW-0963">Cytoplasm</keyword>
<dbReference type="GO" id="GO:0036159">
    <property type="term" value="P:inner dynein arm assembly"/>
    <property type="evidence" value="ECO:0007669"/>
    <property type="project" value="TreeGrafter"/>
</dbReference>
<dbReference type="Gene3D" id="2.60.40.790">
    <property type="match status" value="1"/>
</dbReference>
<dbReference type="GO" id="GO:0005634">
    <property type="term" value="C:nucleus"/>
    <property type="evidence" value="ECO:0007669"/>
    <property type="project" value="UniProtKB-SubCell"/>
</dbReference>
<keyword evidence="4" id="KW-0677">Repeat</keyword>
<evidence type="ECO:0000313" key="14">
    <source>
        <dbReference type="Proteomes" id="UP000682892"/>
    </source>
</evidence>
<keyword evidence="8" id="KW-0966">Cell projection</keyword>
<evidence type="ECO:0000256" key="5">
    <source>
        <dbReference type="ARBA" id="ARBA00022803"/>
    </source>
</evidence>
<dbReference type="SUPFAM" id="SSF48452">
    <property type="entry name" value="TPR-like"/>
    <property type="match status" value="1"/>
</dbReference>
<dbReference type="EMBL" id="CH477189">
    <property type="protein sequence ID" value="EAT48749.1"/>
    <property type="molecule type" value="Genomic_DNA"/>
</dbReference>
<dbReference type="InterPro" id="IPR007052">
    <property type="entry name" value="CS_dom"/>
</dbReference>
<dbReference type="Proteomes" id="UP000682892">
    <property type="component" value="Chromosome 1"/>
</dbReference>
<name>A0A1S4EVA7_AEDAE</name>
<sequence>MPVILKDYSWSQDADWVTIQVPFADNHLRHEELFTSERLLKINKAPYYWEVLLADAIVEEESRCAILENEVVFTLRKKDEGVEWDCLEVRADRGERLHLKETFLSEHQKKLEEKAKQRAIEKDQKKRDEISKQIEREGSERKAVEDLLAESKRKELERMEKEKQTKTVPKKDTPRPKEFKKPVPIRPTKIVEEIPQIRQSATVEVSFTKRNFVTPKRESMEQDERDWIMKQAAAKKATGFVDEDLRPEERNPEWLKQKGDSFFQQGNYLGAISAYSTGIKLTKEYYSLYLNRSAAHFAMENYQRCAEDCSTALNLLDPPVESNRKARVACLARRGAALVKLGFLRQGCDELIAACKLDPQNDGLRREVEMVQRKLEECDTDSD</sequence>
<evidence type="ECO:0000256" key="10">
    <source>
        <dbReference type="ARBA" id="ARBA00024430"/>
    </source>
</evidence>
<keyword evidence="6" id="KW-0524">Neurogenesis</keyword>
<evidence type="ECO:0000256" key="2">
    <source>
        <dbReference type="ARBA" id="ARBA00004487"/>
    </source>
</evidence>
<dbReference type="SMART" id="SM00028">
    <property type="entry name" value="TPR"/>
    <property type="match status" value="3"/>
</dbReference>
<evidence type="ECO:0000256" key="7">
    <source>
        <dbReference type="ARBA" id="ARBA00023242"/>
    </source>
</evidence>
<gene>
    <name evidence="13" type="ORF">AaeL_AAEL000247</name>
</gene>
<feature type="domain" description="CS" evidence="12">
    <location>
        <begin position="3"/>
        <end position="88"/>
    </location>
</feature>
<dbReference type="GO" id="GO:0003341">
    <property type="term" value="P:cilium movement"/>
    <property type="evidence" value="ECO:0007669"/>
    <property type="project" value="InterPro"/>
</dbReference>
<dbReference type="OMA" id="ELAAWHF"/>
<dbReference type="GO" id="GO:0007399">
    <property type="term" value="P:nervous system development"/>
    <property type="evidence" value="ECO:0007669"/>
    <property type="project" value="UniProtKB-KW"/>
</dbReference>
<dbReference type="GO" id="GO:0036158">
    <property type="term" value="P:outer dynein arm assembly"/>
    <property type="evidence" value="ECO:0007669"/>
    <property type="project" value="TreeGrafter"/>
</dbReference>
<dbReference type="InterPro" id="IPR008978">
    <property type="entry name" value="HSP20-like_chaperone"/>
</dbReference>
<reference evidence="13" key="3">
    <citation type="submission" date="2012-09" db="EMBL/GenBank/DDBJ databases">
        <authorList>
            <consortium name="VectorBase"/>
        </authorList>
    </citation>
    <scope>NUCLEOTIDE SEQUENCE</scope>
    <source>
        <strain evidence="13">Liverpool</strain>
    </source>
</reference>
<evidence type="ECO:0000313" key="13">
    <source>
        <dbReference type="EMBL" id="EAT48749.1"/>
    </source>
</evidence>
<dbReference type="PROSITE" id="PS51203">
    <property type="entry name" value="CS"/>
    <property type="match status" value="1"/>
</dbReference>
<dbReference type="GO" id="GO:0043005">
    <property type="term" value="C:neuron projection"/>
    <property type="evidence" value="ECO:0007669"/>
    <property type="project" value="UniProtKB-SubCell"/>
</dbReference>
<evidence type="ECO:0000259" key="12">
    <source>
        <dbReference type="PROSITE" id="PS51203"/>
    </source>
</evidence>
<feature type="region of interest" description="Disordered" evidence="11">
    <location>
        <begin position="153"/>
        <end position="181"/>
    </location>
</feature>
<evidence type="ECO:0000256" key="9">
    <source>
        <dbReference type="ARBA" id="ARBA00024190"/>
    </source>
</evidence>
<organism evidence="13 14">
    <name type="scientific">Aedes aegypti</name>
    <name type="common">Yellowfever mosquito</name>
    <name type="synonym">Culex aegypti</name>
    <dbReference type="NCBI Taxonomy" id="7159"/>
    <lineage>
        <taxon>Eukaryota</taxon>
        <taxon>Metazoa</taxon>
        <taxon>Ecdysozoa</taxon>
        <taxon>Arthropoda</taxon>
        <taxon>Hexapoda</taxon>
        <taxon>Insecta</taxon>
        <taxon>Pterygota</taxon>
        <taxon>Neoptera</taxon>
        <taxon>Endopterygota</taxon>
        <taxon>Diptera</taxon>
        <taxon>Nematocera</taxon>
        <taxon>Culicoidea</taxon>
        <taxon>Culicidae</taxon>
        <taxon>Culicinae</taxon>
        <taxon>Aedini</taxon>
        <taxon>Aedes</taxon>
        <taxon>Stegomyia</taxon>
    </lineage>
</organism>
<dbReference type="GO" id="GO:0120293">
    <property type="term" value="C:dynein axonemal particle"/>
    <property type="evidence" value="ECO:0007669"/>
    <property type="project" value="UniProtKB-SubCell"/>
</dbReference>
<dbReference type="SUPFAM" id="SSF49764">
    <property type="entry name" value="HSP20-like chaperones"/>
    <property type="match status" value="1"/>
</dbReference>
<evidence type="ECO:0000256" key="11">
    <source>
        <dbReference type="SAM" id="MobiDB-lite"/>
    </source>
</evidence>
<dbReference type="InterPro" id="IPR052004">
    <property type="entry name" value="Dynein_assembly_factor_4"/>
</dbReference>
<protein>
    <recommendedName>
        <fullName evidence="10">Dynein axonemal assembly factor 4</fullName>
    </recommendedName>
</protein>
<dbReference type="InterPro" id="IPR011990">
    <property type="entry name" value="TPR-like_helical_dom_sf"/>
</dbReference>
<reference evidence="13" key="2">
    <citation type="journal article" date="2007" name="Science">
        <title>Genome sequence of Aedes aegypti, a major arbovirus vector.</title>
        <authorList>
            <person name="Nene V."/>
            <person name="Wortman J.R."/>
            <person name="Lawson D."/>
            <person name="Haas B."/>
            <person name="Kodira C."/>
            <person name="Tu Z.J."/>
            <person name="Loftus B."/>
            <person name="Xi Z."/>
            <person name="Megy K."/>
            <person name="Grabherr M."/>
            <person name="Ren Q."/>
            <person name="Zdobnov E.M."/>
            <person name="Lobo N.F."/>
            <person name="Campbell K.S."/>
            <person name="Brown S.E."/>
            <person name="Bonaldo M.F."/>
            <person name="Zhu J."/>
            <person name="Sinkins S.P."/>
            <person name="Hogenkamp D.G."/>
            <person name="Amedeo P."/>
            <person name="Arensburger P."/>
            <person name="Atkinson P.W."/>
            <person name="Bidwell S."/>
            <person name="Biedler J."/>
            <person name="Birney E."/>
            <person name="Bruggner R.V."/>
            <person name="Costas J."/>
            <person name="Coy M.R."/>
            <person name="Crabtree J."/>
            <person name="Crawford M."/>
            <person name="Debruyn B."/>
            <person name="Decaprio D."/>
            <person name="Eiglmeier K."/>
            <person name="Eisenstadt E."/>
            <person name="El-Dorry H."/>
            <person name="Gelbart W.M."/>
            <person name="Gomes S.L."/>
            <person name="Hammond M."/>
            <person name="Hannick L.I."/>
            <person name="Hogan J.R."/>
            <person name="Holmes M.H."/>
            <person name="Jaffe D."/>
            <person name="Johnston J.S."/>
            <person name="Kennedy R.C."/>
            <person name="Koo H."/>
            <person name="Kravitz S."/>
            <person name="Kriventseva E.V."/>
            <person name="Kulp D."/>
            <person name="Labutti K."/>
            <person name="Lee E."/>
            <person name="Li S."/>
            <person name="Lovin D.D."/>
            <person name="Mao C."/>
            <person name="Mauceli E."/>
            <person name="Menck C.F."/>
            <person name="Miller J.R."/>
            <person name="Montgomery P."/>
            <person name="Mori A."/>
            <person name="Nascimento A.L."/>
            <person name="Naveira H.F."/>
            <person name="Nusbaum C."/>
            <person name="O'leary S."/>
            <person name="Orvis J."/>
            <person name="Pertea M."/>
            <person name="Quesneville H."/>
            <person name="Reidenbach K.R."/>
            <person name="Rogers Y.H."/>
            <person name="Roth C.W."/>
            <person name="Schneider J.R."/>
            <person name="Schatz M."/>
            <person name="Shumway M."/>
            <person name="Stanke M."/>
            <person name="Stinson E.O."/>
            <person name="Tubio J.M."/>
            <person name="Vanzee J.P."/>
            <person name="Verjovski-Almeida S."/>
            <person name="Werner D."/>
            <person name="White O."/>
            <person name="Wyder S."/>
            <person name="Zeng Q."/>
            <person name="Zhao Q."/>
            <person name="Zhao Y."/>
            <person name="Hill C.A."/>
            <person name="Raikhel A.S."/>
            <person name="Soares M.B."/>
            <person name="Knudson D.L."/>
            <person name="Lee N.H."/>
            <person name="Galagan J."/>
            <person name="Salzberg S.L."/>
            <person name="Paulsen I.T."/>
            <person name="Dimopoulos G."/>
            <person name="Collins F.H."/>
            <person name="Birren B."/>
            <person name="Fraser-Liggett C.M."/>
            <person name="Severson D.W."/>
        </authorList>
    </citation>
    <scope>NUCLEOTIDE SEQUENCE [LARGE SCALE GENOMIC DNA]</scope>
    <source>
        <strain evidence="13">Liverpool</strain>
    </source>
</reference>
<keyword evidence="7" id="KW-0539">Nucleus</keyword>
<dbReference type="Pfam" id="PF04969">
    <property type="entry name" value="CS"/>
    <property type="match status" value="1"/>
</dbReference>
<evidence type="ECO:0000256" key="3">
    <source>
        <dbReference type="ARBA" id="ARBA00022490"/>
    </source>
</evidence>
<dbReference type="Gene3D" id="1.25.40.10">
    <property type="entry name" value="Tetratricopeptide repeat domain"/>
    <property type="match status" value="1"/>
</dbReference>
<dbReference type="PANTHER" id="PTHR46492">
    <property type="entry name" value="DYNEIN ASSEMBLY FACTOR 4, AXONEMAL"/>
    <property type="match status" value="1"/>
</dbReference>
<comment type="subcellular location">
    <subcellularLocation>
        <location evidence="2">Cell projection</location>
        <location evidence="2">Neuron projection</location>
    </subcellularLocation>
    <subcellularLocation>
        <location evidence="9">Dynein axonemal particle</location>
    </subcellularLocation>
    <subcellularLocation>
        <location evidence="1">Nucleus</location>
    </subcellularLocation>
</comment>
<dbReference type="HOGENOM" id="CLU_029084_0_0_1"/>
<proteinExistence type="predicted"/>
<dbReference type="PANTHER" id="PTHR46492:SF1">
    <property type="entry name" value="DYNEIN AXONEMAL ASSEMBLY FACTOR 4"/>
    <property type="match status" value="1"/>
</dbReference>
<evidence type="ECO:0000256" key="1">
    <source>
        <dbReference type="ARBA" id="ARBA00004123"/>
    </source>
</evidence>
<keyword evidence="5" id="KW-0802">TPR repeat</keyword>